<organism evidence="15 16">
    <name type="scientific">Piedraia hortae CBS 480.64</name>
    <dbReference type="NCBI Taxonomy" id="1314780"/>
    <lineage>
        <taxon>Eukaryota</taxon>
        <taxon>Fungi</taxon>
        <taxon>Dikarya</taxon>
        <taxon>Ascomycota</taxon>
        <taxon>Pezizomycotina</taxon>
        <taxon>Dothideomycetes</taxon>
        <taxon>Dothideomycetidae</taxon>
        <taxon>Capnodiales</taxon>
        <taxon>Piedraiaceae</taxon>
        <taxon>Piedraia</taxon>
    </lineage>
</organism>
<comment type="catalytic activity">
    <reaction evidence="12">
        <text>L-tyrosyl-[glycogenin] + UDP-alpha-D-glucose = alpha-D-glucosyl-L-tyrosyl-[glycogenin] + UDP + H(+)</text>
        <dbReference type="Rhea" id="RHEA:23360"/>
        <dbReference type="Rhea" id="RHEA-COMP:14604"/>
        <dbReference type="Rhea" id="RHEA-COMP:14605"/>
        <dbReference type="ChEBI" id="CHEBI:15378"/>
        <dbReference type="ChEBI" id="CHEBI:46858"/>
        <dbReference type="ChEBI" id="CHEBI:58223"/>
        <dbReference type="ChEBI" id="CHEBI:58885"/>
        <dbReference type="ChEBI" id="CHEBI:140573"/>
        <dbReference type="EC" id="2.4.1.186"/>
    </reaction>
</comment>
<dbReference type="PANTHER" id="PTHR11183">
    <property type="entry name" value="GLYCOGENIN SUBFAMILY MEMBER"/>
    <property type="match status" value="1"/>
</dbReference>
<keyword evidence="16" id="KW-1185">Reference proteome</keyword>
<evidence type="ECO:0000256" key="11">
    <source>
        <dbReference type="ARBA" id="ARBA00050886"/>
    </source>
</evidence>
<feature type="compositionally biased region" description="Basic and acidic residues" evidence="14">
    <location>
        <begin position="270"/>
        <end position="283"/>
    </location>
</feature>
<dbReference type="Proteomes" id="UP000799421">
    <property type="component" value="Unassembled WGS sequence"/>
</dbReference>
<dbReference type="InterPro" id="IPR029044">
    <property type="entry name" value="Nucleotide-diphossugar_trans"/>
</dbReference>
<dbReference type="GO" id="GO:0046872">
    <property type="term" value="F:metal ion binding"/>
    <property type="evidence" value="ECO:0007669"/>
    <property type="project" value="UniProtKB-KW"/>
</dbReference>
<comment type="subcellular location">
    <subcellularLocation>
        <location evidence="2">Cytoplasm</location>
    </subcellularLocation>
</comment>
<dbReference type="EMBL" id="MU005978">
    <property type="protein sequence ID" value="KAF2860775.1"/>
    <property type="molecule type" value="Genomic_DNA"/>
</dbReference>
<feature type="region of interest" description="Disordered" evidence="14">
    <location>
        <begin position="251"/>
        <end position="333"/>
    </location>
</feature>
<keyword evidence="3" id="KW-0963">Cytoplasm</keyword>
<dbReference type="GO" id="GO:0005737">
    <property type="term" value="C:cytoplasm"/>
    <property type="evidence" value="ECO:0007669"/>
    <property type="project" value="UniProtKB-SubCell"/>
</dbReference>
<evidence type="ECO:0000256" key="12">
    <source>
        <dbReference type="ARBA" id="ARBA00052293"/>
    </source>
</evidence>
<evidence type="ECO:0000256" key="2">
    <source>
        <dbReference type="ARBA" id="ARBA00004496"/>
    </source>
</evidence>
<dbReference type="AlphaFoldDB" id="A0A6A7C1E5"/>
<feature type="compositionally biased region" description="Acidic residues" evidence="14">
    <location>
        <begin position="410"/>
        <end position="427"/>
    </location>
</feature>
<protein>
    <recommendedName>
        <fullName evidence="10">glycogenin glucosyltransferase</fullName>
        <ecNumber evidence="10">2.4.1.186</ecNumber>
    </recommendedName>
</protein>
<dbReference type="GO" id="GO:0005978">
    <property type="term" value="P:glycogen biosynthetic process"/>
    <property type="evidence" value="ECO:0007669"/>
    <property type="project" value="UniProtKB-KW"/>
</dbReference>
<feature type="non-terminal residue" evidence="15">
    <location>
        <position position="1"/>
    </location>
</feature>
<feature type="region of interest" description="Disordered" evidence="14">
    <location>
        <begin position="398"/>
        <end position="456"/>
    </location>
</feature>
<comment type="catalytic activity">
    <reaction evidence="11">
        <text>[1,4-alpha-D-glucosyl](n)-L-tyrosyl-[glycogenin] + UDP-alpha-D-glucose = [1,4-alpha-D-glucosyl](n+1)-L-tyrosyl-[glycogenin] + UDP + H(+)</text>
        <dbReference type="Rhea" id="RHEA:56560"/>
        <dbReference type="Rhea" id="RHEA-COMP:14606"/>
        <dbReference type="Rhea" id="RHEA-COMP:14607"/>
        <dbReference type="ChEBI" id="CHEBI:15378"/>
        <dbReference type="ChEBI" id="CHEBI:58223"/>
        <dbReference type="ChEBI" id="CHEBI:58885"/>
        <dbReference type="ChEBI" id="CHEBI:140574"/>
        <dbReference type="EC" id="2.4.1.186"/>
    </reaction>
</comment>
<evidence type="ECO:0000256" key="5">
    <source>
        <dbReference type="ARBA" id="ARBA00022723"/>
    </source>
</evidence>
<feature type="compositionally biased region" description="Polar residues" evidence="14">
    <location>
        <begin position="318"/>
        <end position="330"/>
    </location>
</feature>
<feature type="compositionally biased region" description="Polar residues" evidence="14">
    <location>
        <begin position="446"/>
        <end position="456"/>
    </location>
</feature>
<comment type="cofactor">
    <cofactor evidence="1">
        <name>Mn(2+)</name>
        <dbReference type="ChEBI" id="CHEBI:29035"/>
    </cofactor>
</comment>
<keyword evidence="4 15" id="KW-0808">Transferase</keyword>
<dbReference type="EC" id="2.4.1.186" evidence="10"/>
<feature type="non-terminal residue" evidence="15">
    <location>
        <position position="557"/>
    </location>
</feature>
<evidence type="ECO:0000313" key="16">
    <source>
        <dbReference type="Proteomes" id="UP000799421"/>
    </source>
</evidence>
<proteinExistence type="inferred from homology"/>
<reference evidence="15" key="1">
    <citation type="journal article" date="2020" name="Stud. Mycol.">
        <title>101 Dothideomycetes genomes: a test case for predicting lifestyles and emergence of pathogens.</title>
        <authorList>
            <person name="Haridas S."/>
            <person name="Albert R."/>
            <person name="Binder M."/>
            <person name="Bloem J."/>
            <person name="Labutti K."/>
            <person name="Salamov A."/>
            <person name="Andreopoulos B."/>
            <person name="Baker S."/>
            <person name="Barry K."/>
            <person name="Bills G."/>
            <person name="Bluhm B."/>
            <person name="Cannon C."/>
            <person name="Castanera R."/>
            <person name="Culley D."/>
            <person name="Daum C."/>
            <person name="Ezra D."/>
            <person name="Gonzalez J."/>
            <person name="Henrissat B."/>
            <person name="Kuo A."/>
            <person name="Liang C."/>
            <person name="Lipzen A."/>
            <person name="Lutzoni F."/>
            <person name="Magnuson J."/>
            <person name="Mondo S."/>
            <person name="Nolan M."/>
            <person name="Ohm R."/>
            <person name="Pangilinan J."/>
            <person name="Park H.-J."/>
            <person name="Ramirez L."/>
            <person name="Alfaro M."/>
            <person name="Sun H."/>
            <person name="Tritt A."/>
            <person name="Yoshinaga Y."/>
            <person name="Zwiers L.-H."/>
            <person name="Turgeon B."/>
            <person name="Goodwin S."/>
            <person name="Spatafora J."/>
            <person name="Crous P."/>
            <person name="Grigoriev I."/>
        </authorList>
    </citation>
    <scope>NUCLEOTIDE SEQUENCE</scope>
    <source>
        <strain evidence="15">CBS 480.64</strain>
    </source>
</reference>
<evidence type="ECO:0000256" key="9">
    <source>
        <dbReference type="ARBA" id="ARBA00038162"/>
    </source>
</evidence>
<evidence type="ECO:0000256" key="6">
    <source>
        <dbReference type="ARBA" id="ARBA00023056"/>
    </source>
</evidence>
<keyword evidence="6" id="KW-0320">Glycogen biosynthesis</keyword>
<feature type="compositionally biased region" description="Polar residues" evidence="14">
    <location>
        <begin position="284"/>
        <end position="295"/>
    </location>
</feature>
<evidence type="ECO:0000256" key="7">
    <source>
        <dbReference type="ARBA" id="ARBA00023180"/>
    </source>
</evidence>
<comment type="function">
    <text evidence="13">Self-glucosylating initiator of glycogen synthesis. It catalyzes the formation of a short alpha (1,4)-glucosyl chain covalently attached via a glucose 1-O-tyrosyl linkage to internal tyrosine residues and these chains act as primers for the elongation reaction catalyzed by glycogen synthase.</text>
</comment>
<evidence type="ECO:0000256" key="8">
    <source>
        <dbReference type="ARBA" id="ARBA00023211"/>
    </source>
</evidence>
<keyword evidence="5" id="KW-0479">Metal-binding</keyword>
<feature type="compositionally biased region" description="Basic and acidic residues" evidence="14">
    <location>
        <begin position="428"/>
        <end position="445"/>
    </location>
</feature>
<gene>
    <name evidence="15" type="ORF">K470DRAFT_207152</name>
</gene>
<dbReference type="InterPro" id="IPR002495">
    <property type="entry name" value="Glyco_trans_8"/>
</dbReference>
<dbReference type="GO" id="GO:0008466">
    <property type="term" value="F:glycogenin glucosyltransferase activity"/>
    <property type="evidence" value="ECO:0007669"/>
    <property type="project" value="UniProtKB-EC"/>
</dbReference>
<dbReference type="SUPFAM" id="SSF53448">
    <property type="entry name" value="Nucleotide-diphospho-sugar transferases"/>
    <property type="match status" value="1"/>
</dbReference>
<dbReference type="CDD" id="cd02537">
    <property type="entry name" value="GT8_Glycogenin"/>
    <property type="match status" value="1"/>
</dbReference>
<dbReference type="Gene3D" id="3.90.550.10">
    <property type="entry name" value="Spore Coat Polysaccharide Biosynthesis Protein SpsA, Chain A"/>
    <property type="match status" value="1"/>
</dbReference>
<dbReference type="InterPro" id="IPR050587">
    <property type="entry name" value="GNT1/Glycosyltrans_8"/>
</dbReference>
<evidence type="ECO:0000256" key="1">
    <source>
        <dbReference type="ARBA" id="ARBA00001936"/>
    </source>
</evidence>
<feature type="region of interest" description="Disordered" evidence="14">
    <location>
        <begin position="480"/>
        <end position="557"/>
    </location>
</feature>
<comment type="similarity">
    <text evidence="9">Belongs to the glycosyltransferase 8 family. Glycogenin subfamily.</text>
</comment>
<evidence type="ECO:0000256" key="4">
    <source>
        <dbReference type="ARBA" id="ARBA00022679"/>
    </source>
</evidence>
<evidence type="ECO:0000313" key="15">
    <source>
        <dbReference type="EMBL" id="KAF2860775.1"/>
    </source>
</evidence>
<accession>A0A6A7C1E5</accession>
<sequence length="557" mass="62407">EDVYCTLVLSDAYLPGAAVLAHSLRDVGTQKKLVCLITPDSLQHSTIVALQSVYDYVIPVDRQSTPRPANLYVMNRPDLLFTFTKLNLWKLVQFRKIVYIDADVVALRAPDELFDTPEAFAAVSDVGWPDIFNTGVMVITPNMGEYHALQAMASAGDSFDGADQGLLNQYYEHRPWKRLSFGYNCTPSANYQYEPAYRYYKSSISLAHFIGLVKPWQASKDTAQGSAYAELLSRWWAVYDRHLSEYPVDQRSEAAQGEQRMQLATATPGDYKDRCEPCTESQEHYSTQEALQQPAEQLKTPAVAESAPKPPANPPSSDWNATLTAPSPGSQPEAANLDIETYVFSEDPGLFQPPADCSVSRSSKTATEKPPWMSPPRTPIFPWEERADAVVPQRRFSEAVSEPLSKADSEGEYSDSDFAGADELEVQCDDKPRGSKRRGAPERQGLDTSLGQVNSNAWDGIEGIDAYVRDLTIRQRRRLHRQQTLTRANQPRGPELIEAVNRRRESLKVTDFPTESERPSLPVTPAPRHRQPYWGVDRDPMEDLPPAEGVPHQSEWV</sequence>
<name>A0A6A7C1E5_9PEZI</name>
<evidence type="ECO:0000256" key="13">
    <source>
        <dbReference type="ARBA" id="ARBA00057883"/>
    </source>
</evidence>
<evidence type="ECO:0000256" key="14">
    <source>
        <dbReference type="SAM" id="MobiDB-lite"/>
    </source>
</evidence>
<keyword evidence="8" id="KW-0464">Manganese</keyword>
<evidence type="ECO:0000256" key="10">
    <source>
        <dbReference type="ARBA" id="ARBA00038934"/>
    </source>
</evidence>
<feature type="region of interest" description="Disordered" evidence="14">
    <location>
        <begin position="347"/>
        <end position="380"/>
    </location>
</feature>
<evidence type="ECO:0000256" key="3">
    <source>
        <dbReference type="ARBA" id="ARBA00022490"/>
    </source>
</evidence>
<dbReference type="OrthoDB" id="2014201at2759"/>
<dbReference type="Pfam" id="PF01501">
    <property type="entry name" value="Glyco_transf_8"/>
    <property type="match status" value="1"/>
</dbReference>
<keyword evidence="7" id="KW-0325">Glycoprotein</keyword>
<dbReference type="FunFam" id="3.90.550.10:FF:000092">
    <property type="entry name" value="Glycogenin 2"/>
    <property type="match status" value="1"/>
</dbReference>